<feature type="compositionally biased region" description="Pro residues" evidence="2">
    <location>
        <begin position="159"/>
        <end position="182"/>
    </location>
</feature>
<dbReference type="EMBL" id="KZ454988">
    <property type="protein sequence ID" value="PKI84941.1"/>
    <property type="molecule type" value="Genomic_DNA"/>
</dbReference>
<keyword evidence="1" id="KW-0863">Zinc-finger</keyword>
<dbReference type="PROSITE" id="PS50089">
    <property type="entry name" value="ZF_RING_2"/>
    <property type="match status" value="1"/>
</dbReference>
<feature type="compositionally biased region" description="Polar residues" evidence="2">
    <location>
        <begin position="114"/>
        <end position="135"/>
    </location>
</feature>
<feature type="compositionally biased region" description="Low complexity" evidence="2">
    <location>
        <begin position="865"/>
        <end position="884"/>
    </location>
</feature>
<name>A0A2N1JEG4_9BASI</name>
<dbReference type="GO" id="GO:0008270">
    <property type="term" value="F:zinc ion binding"/>
    <property type="evidence" value="ECO:0007669"/>
    <property type="project" value="UniProtKB-KW"/>
</dbReference>
<evidence type="ECO:0000259" key="3">
    <source>
        <dbReference type="PROSITE" id="PS50089"/>
    </source>
</evidence>
<dbReference type="InterPro" id="IPR001841">
    <property type="entry name" value="Znf_RING"/>
</dbReference>
<dbReference type="Gene3D" id="3.30.40.10">
    <property type="entry name" value="Zinc/RING finger domain, C3HC4 (zinc finger)"/>
    <property type="match status" value="1"/>
</dbReference>
<evidence type="ECO:0000256" key="2">
    <source>
        <dbReference type="SAM" id="MobiDB-lite"/>
    </source>
</evidence>
<dbReference type="OrthoDB" id="8062037at2759"/>
<proteinExistence type="predicted"/>
<protein>
    <recommendedName>
        <fullName evidence="3">RING-type domain-containing protein</fullName>
    </recommendedName>
</protein>
<feature type="region of interest" description="Disordered" evidence="2">
    <location>
        <begin position="864"/>
        <end position="889"/>
    </location>
</feature>
<keyword evidence="1" id="KW-0862">Zinc</keyword>
<dbReference type="STRING" id="2020962.A0A2N1JEG4"/>
<dbReference type="AlphaFoldDB" id="A0A2N1JEG4"/>
<dbReference type="PANTHER" id="PTHR45676">
    <property type="entry name" value="RING-H2 FINGER PROTEIN ATL51-RELATED"/>
    <property type="match status" value="1"/>
</dbReference>
<organism evidence="4 5">
    <name type="scientific">Malassezia vespertilionis</name>
    <dbReference type="NCBI Taxonomy" id="2020962"/>
    <lineage>
        <taxon>Eukaryota</taxon>
        <taxon>Fungi</taxon>
        <taxon>Dikarya</taxon>
        <taxon>Basidiomycota</taxon>
        <taxon>Ustilaginomycotina</taxon>
        <taxon>Malasseziomycetes</taxon>
        <taxon>Malasseziales</taxon>
        <taxon>Malasseziaceae</taxon>
        <taxon>Malassezia</taxon>
    </lineage>
</organism>
<feature type="compositionally biased region" description="Basic and acidic residues" evidence="2">
    <location>
        <begin position="483"/>
        <end position="495"/>
    </location>
</feature>
<dbReference type="SMART" id="SM00184">
    <property type="entry name" value="RING"/>
    <property type="match status" value="1"/>
</dbReference>
<feature type="domain" description="RING-type" evidence="3">
    <location>
        <begin position="967"/>
        <end position="1008"/>
    </location>
</feature>
<feature type="region of interest" description="Disordered" evidence="2">
    <location>
        <begin position="243"/>
        <end position="329"/>
    </location>
</feature>
<feature type="compositionally biased region" description="Low complexity" evidence="2">
    <location>
        <begin position="496"/>
        <end position="505"/>
    </location>
</feature>
<feature type="compositionally biased region" description="Polar residues" evidence="2">
    <location>
        <begin position="84"/>
        <end position="94"/>
    </location>
</feature>
<dbReference type="SUPFAM" id="SSF57850">
    <property type="entry name" value="RING/U-box"/>
    <property type="match status" value="1"/>
</dbReference>
<feature type="compositionally biased region" description="Low complexity" evidence="2">
    <location>
        <begin position="250"/>
        <end position="269"/>
    </location>
</feature>
<keyword evidence="5" id="KW-1185">Reference proteome</keyword>
<dbReference type="Pfam" id="PF13639">
    <property type="entry name" value="zf-RING_2"/>
    <property type="match status" value="1"/>
</dbReference>
<evidence type="ECO:0000313" key="5">
    <source>
        <dbReference type="Proteomes" id="UP000232875"/>
    </source>
</evidence>
<dbReference type="Proteomes" id="UP000232875">
    <property type="component" value="Unassembled WGS sequence"/>
</dbReference>
<feature type="region of interest" description="Disordered" evidence="2">
    <location>
        <begin position="153"/>
        <end position="212"/>
    </location>
</feature>
<feature type="region of interest" description="Disordered" evidence="2">
    <location>
        <begin position="54"/>
        <end position="135"/>
    </location>
</feature>
<feature type="region of interest" description="Disordered" evidence="2">
    <location>
        <begin position="428"/>
        <end position="662"/>
    </location>
</feature>
<reference evidence="4 5" key="1">
    <citation type="submission" date="2017-10" db="EMBL/GenBank/DDBJ databases">
        <title>A novel species of cold-tolerant Malassezia isolated from bats.</title>
        <authorList>
            <person name="Lorch J.M."/>
            <person name="Palmer J.M."/>
            <person name="Vanderwolf K.J."/>
            <person name="Schmidt K.Z."/>
            <person name="Verant M.L."/>
            <person name="Weller T.J."/>
            <person name="Blehert D.S."/>
        </authorList>
    </citation>
    <scope>NUCLEOTIDE SEQUENCE [LARGE SCALE GENOMIC DNA]</scope>
    <source>
        <strain evidence="4 5">NWHC:44797-103</strain>
    </source>
</reference>
<evidence type="ECO:0000256" key="1">
    <source>
        <dbReference type="PROSITE-ProRule" id="PRU00175"/>
    </source>
</evidence>
<sequence length="1016" mass="110009">MTSPTESSHLRGDSAGHAAAEAPSFEGYDAANAQATAPFLSNVESHVGRITLTAPDNIRRSRQRDKRAATTRFSRLVITRPARASTSNLRSAQTERGARQGDPLAQPRPRTTRLRAQSTGSSDARRNTPNQVQSWTRRLSVWDDVNTLLEMSHPDAVDAPPPFAVQHAAPPPIPTSPPPPFVSDPESEGENDTHISQDRSDESAEISVDAATLHERDAWENDRIAGYTLEERVARMDMRAKAPARGTLHAALQRASRRAAAPRVRQVPADPTAPRDDAGPSVHVTDPSQLLEPVRAPSPLHTHTKMPTHEPDISSDENEHEEEEGDSDQDWQNEHDALYALHCYEASMQRAMRDSKLQAVRNESVRTTQPSFMSILNELEQSLPRAPPRQWARTPAFDTVHTASSSSSEGLLVSVSSASSQDTLASIETNKDDDETALANGPKAHRLGTQTAKESWVAMAHRAKASPEETGRTAFSKRPFARTSDEETHSSRTEESNVSSGSSSSPLAQTDTAPRGTAAREARLFPSPPPLPDKDVPTSACPAKQQSVPHETHSLSYPPLVSGPSAASSKAHPSLAPVLQAPNPRHAPVQERPTPPTLPPRRRTHSTVHARPLPPPPPSQVPFLRSAFDQLRELQSPPPAPTADSTEQTLHTLPVPEFAPTRADLDRLEQYLTSRLPSNQAASEAQAASIGLSRTVSHYGGAFTNPRSSAAPLPSHSRLPTITAATRHFPPTRTFAPDMAQPSAVPTPYDAFEAVPQAPRRSTPPSFVRDVQDIPHELVPGHSSPAAPPLLGDASAPFTPVSPRAPRQAPPPPSASQRVSSRSRVVRTRPARALQVCPAGTTDIFDPTLPVQPIATQLLRNPLVERSPSSASSEAPRSDSSAQSRESEEGITDLDLAVAHLDDPDTHYEIASLLGDFLGPASVGSVLTQEQLQNINVSRVELEYRRVLPSGKVKQKLSVAGVRVDRCGICLAQFREGQMVCILPCFHMFHNECTVQLVRSSKLCPNCRHDISLGPV</sequence>
<keyword evidence="1" id="KW-0479">Metal-binding</keyword>
<evidence type="ECO:0000313" key="4">
    <source>
        <dbReference type="EMBL" id="PKI84941.1"/>
    </source>
</evidence>
<dbReference type="InterPro" id="IPR013083">
    <property type="entry name" value="Znf_RING/FYVE/PHD"/>
</dbReference>
<feature type="compositionally biased region" description="Basic and acidic residues" evidence="2">
    <location>
        <begin position="191"/>
        <end position="202"/>
    </location>
</feature>
<feature type="compositionally biased region" description="Acidic residues" evidence="2">
    <location>
        <begin position="313"/>
        <end position="329"/>
    </location>
</feature>
<feature type="region of interest" description="Disordered" evidence="2">
    <location>
        <begin position="776"/>
        <end position="832"/>
    </location>
</feature>
<feature type="region of interest" description="Disordered" evidence="2">
    <location>
        <begin position="1"/>
        <end position="21"/>
    </location>
</feature>
<gene>
    <name evidence="4" type="ORF">MVES_000910</name>
</gene>
<dbReference type="PANTHER" id="PTHR45676:SF41">
    <property type="entry name" value="RING-H2 FINGER PROTEIN ATL66"/>
    <property type="match status" value="1"/>
</dbReference>
<accession>A0A2N1JEG4</accession>